<gene>
    <name evidence="5" type="ORF">RchiOBHm_Chr5g0057371</name>
</gene>
<sequence>MTKSLDNEVSEQFIREFCLMGERLQLVKRLFFNNRHRAANFYNGINIINTVEHKNLVRLLVRSCSEPESLLVYKYLANKLES</sequence>
<evidence type="ECO:0000256" key="1">
    <source>
        <dbReference type="ARBA" id="ARBA00022679"/>
    </source>
</evidence>
<dbReference type="GO" id="GO:0004674">
    <property type="term" value="F:protein serine/threonine kinase activity"/>
    <property type="evidence" value="ECO:0007669"/>
    <property type="project" value="UniProtKB-KW"/>
</dbReference>
<evidence type="ECO:0000313" key="5">
    <source>
        <dbReference type="EMBL" id="PRQ33415.1"/>
    </source>
</evidence>
<accession>A0A2P6QGW3</accession>
<evidence type="ECO:0000256" key="3">
    <source>
        <dbReference type="ARBA" id="ARBA00022777"/>
    </source>
</evidence>
<evidence type="ECO:0000256" key="2">
    <source>
        <dbReference type="ARBA" id="ARBA00022741"/>
    </source>
</evidence>
<proteinExistence type="predicted"/>
<dbReference type="Gene3D" id="3.30.200.20">
    <property type="entry name" value="Phosphorylase Kinase, domain 1"/>
    <property type="match status" value="1"/>
</dbReference>
<keyword evidence="4" id="KW-0067">ATP-binding</keyword>
<dbReference type="OMA" id="INTVEHK"/>
<dbReference type="InterPro" id="IPR052059">
    <property type="entry name" value="CR_Ser/Thr_kinase"/>
</dbReference>
<dbReference type="STRING" id="74649.A0A2P6QGW3"/>
<dbReference type="Proteomes" id="UP000238479">
    <property type="component" value="Chromosome 5"/>
</dbReference>
<organism evidence="5 6">
    <name type="scientific">Rosa chinensis</name>
    <name type="common">China rose</name>
    <dbReference type="NCBI Taxonomy" id="74649"/>
    <lineage>
        <taxon>Eukaryota</taxon>
        <taxon>Viridiplantae</taxon>
        <taxon>Streptophyta</taxon>
        <taxon>Embryophyta</taxon>
        <taxon>Tracheophyta</taxon>
        <taxon>Spermatophyta</taxon>
        <taxon>Magnoliopsida</taxon>
        <taxon>eudicotyledons</taxon>
        <taxon>Gunneridae</taxon>
        <taxon>Pentapetalae</taxon>
        <taxon>rosids</taxon>
        <taxon>fabids</taxon>
        <taxon>Rosales</taxon>
        <taxon>Rosaceae</taxon>
        <taxon>Rosoideae</taxon>
        <taxon>Rosoideae incertae sedis</taxon>
        <taxon>Rosa</taxon>
    </lineage>
</organism>
<dbReference type="EC" id="2.7.11.1" evidence="5"/>
<keyword evidence="2" id="KW-0547">Nucleotide-binding</keyword>
<evidence type="ECO:0000256" key="4">
    <source>
        <dbReference type="ARBA" id="ARBA00022840"/>
    </source>
</evidence>
<dbReference type="EMBL" id="PDCK01000043">
    <property type="protein sequence ID" value="PRQ33415.1"/>
    <property type="molecule type" value="Genomic_DNA"/>
</dbReference>
<protein>
    <submittedName>
        <fullName evidence="5">Putative non-specific serine/threonine protein kinase</fullName>
        <ecNumber evidence="5">2.7.11.1</ecNumber>
    </submittedName>
</protein>
<evidence type="ECO:0000313" key="6">
    <source>
        <dbReference type="Proteomes" id="UP000238479"/>
    </source>
</evidence>
<name>A0A2P6QGW3_ROSCH</name>
<keyword evidence="1 5" id="KW-0808">Transferase</keyword>
<dbReference type="PANTHER" id="PTHR47973">
    <property type="entry name" value="CYSTEINE-RICH RECEPTOR-LIKE PROTEIN KINASE 3"/>
    <property type="match status" value="1"/>
</dbReference>
<keyword evidence="5" id="KW-0723">Serine/threonine-protein kinase</keyword>
<keyword evidence="3 5" id="KW-0418">Kinase</keyword>
<dbReference type="GO" id="GO:0005524">
    <property type="term" value="F:ATP binding"/>
    <property type="evidence" value="ECO:0007669"/>
    <property type="project" value="UniProtKB-KW"/>
</dbReference>
<dbReference type="Gramene" id="PRQ33415">
    <property type="protein sequence ID" value="PRQ33415"/>
    <property type="gene ID" value="RchiOBHm_Chr5g0057371"/>
</dbReference>
<keyword evidence="6" id="KW-1185">Reference proteome</keyword>
<dbReference type="AlphaFoldDB" id="A0A2P6QGW3"/>
<reference evidence="5 6" key="1">
    <citation type="journal article" date="2018" name="Nat. Genet.">
        <title>The Rosa genome provides new insights in the design of modern roses.</title>
        <authorList>
            <person name="Bendahmane M."/>
        </authorList>
    </citation>
    <scope>NUCLEOTIDE SEQUENCE [LARGE SCALE GENOMIC DNA]</scope>
    <source>
        <strain evidence="6">cv. Old Blush</strain>
    </source>
</reference>
<comment type="caution">
    <text evidence="5">The sequence shown here is derived from an EMBL/GenBank/DDBJ whole genome shotgun (WGS) entry which is preliminary data.</text>
</comment>